<evidence type="ECO:0000256" key="7">
    <source>
        <dbReference type="ARBA" id="ARBA00022771"/>
    </source>
</evidence>
<reference evidence="14 15" key="1">
    <citation type="submission" date="2019-06" db="EMBL/GenBank/DDBJ databases">
        <title>Sequencing the genomes of 1000 actinobacteria strains.</title>
        <authorList>
            <person name="Klenk H.-P."/>
        </authorList>
    </citation>
    <scope>NUCLEOTIDE SEQUENCE [LARGE SCALE GENOMIC DNA]</scope>
    <source>
        <strain evidence="14 15">DSM 45671</strain>
    </source>
</reference>
<feature type="domain" description="E3 Ubiquitin ligase MUL1-like" evidence="13">
    <location>
        <begin position="103"/>
        <end position="221"/>
    </location>
</feature>
<evidence type="ECO:0000256" key="2">
    <source>
        <dbReference type="ARBA" id="ARBA00004141"/>
    </source>
</evidence>
<evidence type="ECO:0000256" key="1">
    <source>
        <dbReference type="ARBA" id="ARBA00000900"/>
    </source>
</evidence>
<dbReference type="GO" id="GO:0008270">
    <property type="term" value="F:zinc ion binding"/>
    <property type="evidence" value="ECO:0007669"/>
    <property type="project" value="UniProtKB-KW"/>
</dbReference>
<dbReference type="AlphaFoldDB" id="A0A561T1I4"/>
<evidence type="ECO:0000256" key="12">
    <source>
        <dbReference type="SAM" id="Phobius"/>
    </source>
</evidence>
<evidence type="ECO:0000259" key="13">
    <source>
        <dbReference type="Pfam" id="PF12483"/>
    </source>
</evidence>
<dbReference type="GO" id="GO:0016020">
    <property type="term" value="C:membrane"/>
    <property type="evidence" value="ECO:0007669"/>
    <property type="project" value="UniProtKB-SubCell"/>
</dbReference>
<evidence type="ECO:0000256" key="4">
    <source>
        <dbReference type="ARBA" id="ARBA00022679"/>
    </source>
</evidence>
<dbReference type="GO" id="GO:0016567">
    <property type="term" value="P:protein ubiquitination"/>
    <property type="evidence" value="ECO:0007669"/>
    <property type="project" value="InterPro"/>
</dbReference>
<name>A0A561T1I4_9PSEU</name>
<evidence type="ECO:0000313" key="15">
    <source>
        <dbReference type="Proteomes" id="UP000321261"/>
    </source>
</evidence>
<dbReference type="EC" id="2.3.2.27" evidence="3"/>
<gene>
    <name evidence="14" type="ORF">FHX44_116915</name>
</gene>
<evidence type="ECO:0000313" key="14">
    <source>
        <dbReference type="EMBL" id="TWF80972.1"/>
    </source>
</evidence>
<evidence type="ECO:0000256" key="6">
    <source>
        <dbReference type="ARBA" id="ARBA00022723"/>
    </source>
</evidence>
<proteinExistence type="predicted"/>
<evidence type="ECO:0000256" key="5">
    <source>
        <dbReference type="ARBA" id="ARBA00022692"/>
    </source>
</evidence>
<comment type="subcellular location">
    <subcellularLocation>
        <location evidence="2">Membrane</location>
        <topology evidence="2">Multi-pass membrane protein</topology>
    </subcellularLocation>
</comment>
<evidence type="ECO:0000256" key="11">
    <source>
        <dbReference type="ARBA" id="ARBA00023136"/>
    </source>
</evidence>
<protein>
    <recommendedName>
        <fullName evidence="3">RING-type E3 ubiquitin transferase</fullName>
        <ecNumber evidence="3">2.3.2.27</ecNumber>
    </recommendedName>
</protein>
<evidence type="ECO:0000256" key="9">
    <source>
        <dbReference type="ARBA" id="ARBA00022833"/>
    </source>
</evidence>
<keyword evidence="10 12" id="KW-1133">Transmembrane helix</keyword>
<keyword evidence="5 12" id="KW-0812">Transmembrane</keyword>
<keyword evidence="7" id="KW-0863">Zinc-finger</keyword>
<sequence>MSSLVAIVFAGTLAYRAYTHVRAALAGRSRRLRSLGATPVTVAELVAMAGAARAELGPGVFDQHVVASGVAEPSEHGPLEAPFSATPCVWYRATTLRVVQDGKGRTRHEVDADVTSRQGFRLVDGGAELHVLAGATPIEGATQTVDEVVESPDEGIDLGLVRIVSNPDRTIRREWVVAAGTRLTVVADVRDVAGRLVAKERPDAPIRITTETSSEAVQADERAERGGWRSGALYAAAALAALLFAVIGPF</sequence>
<evidence type="ECO:0000256" key="3">
    <source>
        <dbReference type="ARBA" id="ARBA00012483"/>
    </source>
</evidence>
<dbReference type="Proteomes" id="UP000321261">
    <property type="component" value="Unassembled WGS sequence"/>
</dbReference>
<comment type="caution">
    <text evidence="14">The sequence shown here is derived from an EMBL/GenBank/DDBJ whole genome shotgun (WGS) entry which is preliminary data.</text>
</comment>
<accession>A0A561T1I4</accession>
<keyword evidence="8" id="KW-0833">Ubl conjugation pathway</keyword>
<keyword evidence="9" id="KW-0862">Zinc</keyword>
<keyword evidence="11 12" id="KW-0472">Membrane</keyword>
<comment type="catalytic activity">
    <reaction evidence="1">
        <text>S-ubiquitinyl-[E2 ubiquitin-conjugating enzyme]-L-cysteine + [acceptor protein]-L-lysine = [E2 ubiquitin-conjugating enzyme]-L-cysteine + N(6)-ubiquitinyl-[acceptor protein]-L-lysine.</text>
        <dbReference type="EC" id="2.3.2.27"/>
    </reaction>
</comment>
<keyword evidence="4" id="KW-0808">Transferase</keyword>
<keyword evidence="6" id="KW-0479">Metal-binding</keyword>
<dbReference type="EMBL" id="VIWU01000001">
    <property type="protein sequence ID" value="TWF80972.1"/>
    <property type="molecule type" value="Genomic_DNA"/>
</dbReference>
<feature type="transmembrane region" description="Helical" evidence="12">
    <location>
        <begin position="231"/>
        <end position="248"/>
    </location>
</feature>
<organism evidence="14 15">
    <name type="scientific">Pseudonocardia hierapolitana</name>
    <dbReference type="NCBI Taxonomy" id="1128676"/>
    <lineage>
        <taxon>Bacteria</taxon>
        <taxon>Bacillati</taxon>
        <taxon>Actinomycetota</taxon>
        <taxon>Actinomycetes</taxon>
        <taxon>Pseudonocardiales</taxon>
        <taxon>Pseudonocardiaceae</taxon>
        <taxon>Pseudonocardia</taxon>
    </lineage>
</organism>
<keyword evidence="15" id="KW-1185">Reference proteome</keyword>
<dbReference type="Pfam" id="PF12483">
    <property type="entry name" value="GIDE"/>
    <property type="match status" value="1"/>
</dbReference>
<evidence type="ECO:0000256" key="10">
    <source>
        <dbReference type="ARBA" id="ARBA00022989"/>
    </source>
</evidence>
<evidence type="ECO:0000256" key="8">
    <source>
        <dbReference type="ARBA" id="ARBA00022786"/>
    </source>
</evidence>
<dbReference type="GO" id="GO:0061630">
    <property type="term" value="F:ubiquitin protein ligase activity"/>
    <property type="evidence" value="ECO:0007669"/>
    <property type="project" value="UniProtKB-EC"/>
</dbReference>
<dbReference type="RefSeq" id="WP_246171035.1">
    <property type="nucleotide sequence ID" value="NZ_VIWU01000001.1"/>
</dbReference>
<dbReference type="InterPro" id="IPR022170">
    <property type="entry name" value="MUL1-like"/>
</dbReference>